<dbReference type="CDD" id="cd09024">
    <property type="entry name" value="Aldose_epim_lacX"/>
    <property type="match status" value="1"/>
</dbReference>
<dbReference type="Proteomes" id="UP000199315">
    <property type="component" value="Unassembled WGS sequence"/>
</dbReference>
<dbReference type="SUPFAM" id="SSF74650">
    <property type="entry name" value="Galactose mutarotase-like"/>
    <property type="match status" value="1"/>
</dbReference>
<dbReference type="AlphaFoldDB" id="A0A1D3TTP5"/>
<dbReference type="InterPro" id="IPR008183">
    <property type="entry name" value="Aldose_1/G6P_1-epimerase"/>
</dbReference>
<dbReference type="EMBL" id="FMKA01000010">
    <property type="protein sequence ID" value="SCP97362.1"/>
    <property type="molecule type" value="Genomic_DNA"/>
</dbReference>
<dbReference type="STRING" id="1619234.SAMN05421730_101027"/>
<dbReference type="InterPro" id="IPR014718">
    <property type="entry name" value="GH-type_carb-bd"/>
</dbReference>
<dbReference type="Pfam" id="PF01263">
    <property type="entry name" value="Aldose_epim"/>
    <property type="match status" value="1"/>
</dbReference>
<dbReference type="Gene3D" id="2.70.98.10">
    <property type="match status" value="1"/>
</dbReference>
<accession>A0A1D3TTP5</accession>
<organism evidence="1 2">
    <name type="scientific">Anaerobium acetethylicum</name>
    <dbReference type="NCBI Taxonomy" id="1619234"/>
    <lineage>
        <taxon>Bacteria</taxon>
        <taxon>Bacillati</taxon>
        <taxon>Bacillota</taxon>
        <taxon>Clostridia</taxon>
        <taxon>Lachnospirales</taxon>
        <taxon>Lachnospiraceae</taxon>
        <taxon>Anaerobium</taxon>
    </lineage>
</organism>
<dbReference type="RefSeq" id="WP_091233388.1">
    <property type="nucleotide sequence ID" value="NZ_FMKA01000010.1"/>
</dbReference>
<dbReference type="GO" id="GO:0005975">
    <property type="term" value="P:carbohydrate metabolic process"/>
    <property type="evidence" value="ECO:0007669"/>
    <property type="project" value="InterPro"/>
</dbReference>
<keyword evidence="2" id="KW-1185">Reference proteome</keyword>
<dbReference type="GO" id="GO:0030246">
    <property type="term" value="F:carbohydrate binding"/>
    <property type="evidence" value="ECO:0007669"/>
    <property type="project" value="InterPro"/>
</dbReference>
<dbReference type="InterPro" id="IPR037481">
    <property type="entry name" value="LacX"/>
</dbReference>
<evidence type="ECO:0000313" key="2">
    <source>
        <dbReference type="Proteomes" id="UP000199315"/>
    </source>
</evidence>
<name>A0A1D3TTP5_9FIRM</name>
<sequence>MEYVISNSRLKVAISSKGAELQSIMDQEGNEYLWQGSRSSWEDKAPNIFPYIGRLTEETYTINGKPYHMGIHGFAMHKEFLAKQKTDESAALYVEDDEETRKQYPFPFRFYVEYALSGSRIEITYRVLNQGNETMYFGVGGHPGFNVPFEAGCRFEDYTIEFEEHAEPVRIGMSEKCFVQGPDRNLPLREGRYLDLQHGLFDEDAILLKNMGKRVVLKRRNGKNAIAVSFPDMSYLGIWHWPKASVDYVCIEPWSSLPSRQDVVEDITKQDNLISLEPGKSYENKWEIELICDYKGHSPE</sequence>
<proteinExistence type="predicted"/>
<dbReference type="GO" id="GO:0016853">
    <property type="term" value="F:isomerase activity"/>
    <property type="evidence" value="ECO:0007669"/>
    <property type="project" value="InterPro"/>
</dbReference>
<gene>
    <name evidence="1" type="ORF">SAMN05421730_101027</name>
</gene>
<reference evidence="1 2" key="1">
    <citation type="submission" date="2016-09" db="EMBL/GenBank/DDBJ databases">
        <authorList>
            <person name="Capua I."/>
            <person name="De Benedictis P."/>
            <person name="Joannis T."/>
            <person name="Lombin L.H."/>
            <person name="Cattoli G."/>
        </authorList>
    </citation>
    <scope>NUCLEOTIDE SEQUENCE [LARGE SCALE GENOMIC DNA]</scope>
    <source>
        <strain evidence="1 2">GluBS11</strain>
    </source>
</reference>
<evidence type="ECO:0000313" key="1">
    <source>
        <dbReference type="EMBL" id="SCP97362.1"/>
    </source>
</evidence>
<dbReference type="InterPro" id="IPR011013">
    <property type="entry name" value="Gal_mutarotase_sf_dom"/>
</dbReference>
<protein>
    <submittedName>
        <fullName evidence="1">Galactose mutarotase</fullName>
    </submittedName>
</protein>
<dbReference type="OrthoDB" id="9795355at2"/>